<gene>
    <name evidence="1" type="ORF">CRG98_018186</name>
</gene>
<dbReference type="AlphaFoldDB" id="A0A2I0JYU2"/>
<keyword evidence="2" id="KW-1185">Reference proteome</keyword>
<sequence length="95" mass="11123">MEWEQKKSFRFAAQELLRRGDSRLAANCGAIVVIVEGGHDRQAWRCSIFIERERLLGFSRRGRKFRVRKMKLGSDPDHFVFVRPNSTQSNDPDEK</sequence>
<evidence type="ECO:0000313" key="2">
    <source>
        <dbReference type="Proteomes" id="UP000233551"/>
    </source>
</evidence>
<reference evidence="1 2" key="1">
    <citation type="submission" date="2017-11" db="EMBL/GenBank/DDBJ databases">
        <title>De-novo sequencing of pomegranate (Punica granatum L.) genome.</title>
        <authorList>
            <person name="Akparov Z."/>
            <person name="Amiraslanov A."/>
            <person name="Hajiyeva S."/>
            <person name="Abbasov M."/>
            <person name="Kaur K."/>
            <person name="Hamwieh A."/>
            <person name="Solovyev V."/>
            <person name="Salamov A."/>
            <person name="Braich B."/>
            <person name="Kosarev P."/>
            <person name="Mahmoud A."/>
            <person name="Hajiyev E."/>
            <person name="Babayeva S."/>
            <person name="Izzatullayeva V."/>
            <person name="Mammadov A."/>
            <person name="Mammadov A."/>
            <person name="Sharifova S."/>
            <person name="Ojaghi J."/>
            <person name="Eynullazada K."/>
            <person name="Bayramov B."/>
            <person name="Abdulazimova A."/>
            <person name="Shahmuradov I."/>
        </authorList>
    </citation>
    <scope>NUCLEOTIDE SEQUENCE [LARGE SCALE GENOMIC DNA]</scope>
    <source>
        <strain evidence="2">cv. AG2017</strain>
        <tissue evidence="1">Leaf</tissue>
    </source>
</reference>
<accession>A0A2I0JYU2</accession>
<comment type="caution">
    <text evidence="1">The sequence shown here is derived from an EMBL/GenBank/DDBJ whole genome shotgun (WGS) entry which is preliminary data.</text>
</comment>
<name>A0A2I0JYU2_PUNGR</name>
<dbReference type="EMBL" id="PGOL01001040">
    <property type="protein sequence ID" value="PKI61412.1"/>
    <property type="molecule type" value="Genomic_DNA"/>
</dbReference>
<dbReference type="Proteomes" id="UP000233551">
    <property type="component" value="Unassembled WGS sequence"/>
</dbReference>
<protein>
    <submittedName>
        <fullName evidence="1">Uncharacterized protein</fullName>
    </submittedName>
</protein>
<proteinExistence type="predicted"/>
<organism evidence="1 2">
    <name type="scientific">Punica granatum</name>
    <name type="common">Pomegranate</name>
    <dbReference type="NCBI Taxonomy" id="22663"/>
    <lineage>
        <taxon>Eukaryota</taxon>
        <taxon>Viridiplantae</taxon>
        <taxon>Streptophyta</taxon>
        <taxon>Embryophyta</taxon>
        <taxon>Tracheophyta</taxon>
        <taxon>Spermatophyta</taxon>
        <taxon>Magnoliopsida</taxon>
        <taxon>eudicotyledons</taxon>
        <taxon>Gunneridae</taxon>
        <taxon>Pentapetalae</taxon>
        <taxon>rosids</taxon>
        <taxon>malvids</taxon>
        <taxon>Myrtales</taxon>
        <taxon>Lythraceae</taxon>
        <taxon>Punica</taxon>
    </lineage>
</organism>
<evidence type="ECO:0000313" key="1">
    <source>
        <dbReference type="EMBL" id="PKI61412.1"/>
    </source>
</evidence>